<dbReference type="InterPro" id="IPR001373">
    <property type="entry name" value="Cullin_N"/>
</dbReference>
<feature type="domain" description="Cullin N-terminal" evidence="4">
    <location>
        <begin position="12"/>
        <end position="358"/>
    </location>
</feature>
<evidence type="ECO:0000313" key="5">
    <source>
        <dbReference type="EMBL" id="KAI6656692.1"/>
    </source>
</evidence>
<comment type="pathway">
    <text evidence="1">Protein modification; protein ubiquitination.</text>
</comment>
<dbReference type="FunFam" id="1.20.1310.10:FF:000023">
    <property type="entry name" value="cullin-1"/>
    <property type="match status" value="1"/>
</dbReference>
<dbReference type="Pfam" id="PF00888">
    <property type="entry name" value="Cullin"/>
    <property type="match status" value="1"/>
</dbReference>
<organism evidence="5 6">
    <name type="scientific">Oopsacas minuta</name>
    <dbReference type="NCBI Taxonomy" id="111878"/>
    <lineage>
        <taxon>Eukaryota</taxon>
        <taxon>Metazoa</taxon>
        <taxon>Porifera</taxon>
        <taxon>Hexactinellida</taxon>
        <taxon>Hexasterophora</taxon>
        <taxon>Lyssacinosida</taxon>
        <taxon>Leucopsacidae</taxon>
        <taxon>Oopsacas</taxon>
    </lineage>
</organism>
<dbReference type="PANTHER" id="PTHR11932">
    <property type="entry name" value="CULLIN"/>
    <property type="match status" value="1"/>
</dbReference>
<dbReference type="Gene3D" id="1.20.1310.10">
    <property type="entry name" value="Cullin Repeats"/>
    <property type="match status" value="3"/>
</dbReference>
<evidence type="ECO:0000313" key="6">
    <source>
        <dbReference type="Proteomes" id="UP001165289"/>
    </source>
</evidence>
<dbReference type="Proteomes" id="UP001165289">
    <property type="component" value="Unassembled WGS sequence"/>
</dbReference>
<dbReference type="FunFam" id="1.20.1310.10:FF:000011">
    <property type="entry name" value="Cullin 1"/>
    <property type="match status" value="1"/>
</dbReference>
<name>A0AAV7K5T9_9METZ</name>
<dbReference type="AlphaFoldDB" id="A0AAV7K5T9"/>
<evidence type="ECO:0000256" key="1">
    <source>
        <dbReference type="ARBA" id="ARBA00004906"/>
    </source>
</evidence>
<accession>A0AAV7K5T9</accession>
<dbReference type="GO" id="GO:0031625">
    <property type="term" value="F:ubiquitin protein ligase binding"/>
    <property type="evidence" value="ECO:0007669"/>
    <property type="project" value="InterPro"/>
</dbReference>
<gene>
    <name evidence="5" type="ORF">LOD99_15997</name>
</gene>
<proteinExistence type="inferred from homology"/>
<sequence>MVQQQLSLEVVWDTLEEGMGSVFGQQQMNKKQYMNLYTLVYNYCTNVSASNHFNVPRAAILNPRNTSRTKIVRTNEHDSFVGQDLYTKIRSYFSLHLECLLSDKLTAVSNPGSSSEEILQTYIREWEDFIFSSKVIDGFCSYLNKHWVKRQIGEGKTEVFDVYDLAVILWRRKVFNLLADVVTQSVLKLIKRERQGETICTRYISGVVSNYVELGITPEDNLKPSTPLHIYKRQLQVAFIEETESFYVSESATFLQQNPVTEYIKRIELRLREERKRVNVYLNTSTEEVLIATCENVFIIKHWDRLANEFRVMLRQDQTEDLARLFSLVSHHNILVAELKESLLEHISQQGHEAINKVVEPALSDPKVY</sequence>
<keyword evidence="3" id="KW-0833">Ubl conjugation pathway</keyword>
<comment type="caution">
    <text evidence="5">The sequence shown here is derived from an EMBL/GenBank/DDBJ whole genome shotgun (WGS) entry which is preliminary data.</text>
</comment>
<dbReference type="EMBL" id="JAKMXF010000133">
    <property type="protein sequence ID" value="KAI6656692.1"/>
    <property type="molecule type" value="Genomic_DNA"/>
</dbReference>
<dbReference type="GO" id="GO:0006511">
    <property type="term" value="P:ubiquitin-dependent protein catabolic process"/>
    <property type="evidence" value="ECO:0007669"/>
    <property type="project" value="InterPro"/>
</dbReference>
<keyword evidence="6" id="KW-1185">Reference proteome</keyword>
<dbReference type="InterPro" id="IPR016159">
    <property type="entry name" value="Cullin_repeat-like_dom_sf"/>
</dbReference>
<protein>
    <submittedName>
        <fullName evidence="5">Cullin-1</fullName>
    </submittedName>
</protein>
<dbReference type="InterPro" id="IPR045093">
    <property type="entry name" value="Cullin"/>
</dbReference>
<evidence type="ECO:0000256" key="2">
    <source>
        <dbReference type="ARBA" id="ARBA00006019"/>
    </source>
</evidence>
<evidence type="ECO:0000256" key="3">
    <source>
        <dbReference type="ARBA" id="ARBA00022786"/>
    </source>
</evidence>
<comment type="similarity">
    <text evidence="2">Belongs to the cullin family.</text>
</comment>
<dbReference type="SUPFAM" id="SSF74788">
    <property type="entry name" value="Cullin repeat-like"/>
    <property type="match status" value="1"/>
</dbReference>
<reference evidence="5 6" key="1">
    <citation type="journal article" date="2023" name="BMC Biol.">
        <title>The compact genome of the sponge Oopsacas minuta (Hexactinellida) is lacking key metazoan core genes.</title>
        <authorList>
            <person name="Santini S."/>
            <person name="Schenkelaars Q."/>
            <person name="Jourda C."/>
            <person name="Duchesne M."/>
            <person name="Belahbib H."/>
            <person name="Rocher C."/>
            <person name="Selva M."/>
            <person name="Riesgo A."/>
            <person name="Vervoort M."/>
            <person name="Leys S.P."/>
            <person name="Kodjabachian L."/>
            <person name="Le Bivic A."/>
            <person name="Borchiellini C."/>
            <person name="Claverie J.M."/>
            <person name="Renard E."/>
        </authorList>
    </citation>
    <scope>NUCLEOTIDE SEQUENCE [LARGE SCALE GENOMIC DNA]</scope>
    <source>
        <strain evidence="5">SPO-2</strain>
    </source>
</reference>
<evidence type="ECO:0000259" key="4">
    <source>
        <dbReference type="Pfam" id="PF00888"/>
    </source>
</evidence>